<dbReference type="InterPro" id="IPR008972">
    <property type="entry name" value="Cupredoxin"/>
</dbReference>
<evidence type="ECO:0000313" key="16">
    <source>
        <dbReference type="EMBL" id="MBO9153129.1"/>
    </source>
</evidence>
<dbReference type="PRINTS" id="PR01166">
    <property type="entry name" value="CYCOXIDASEII"/>
</dbReference>
<dbReference type="RefSeq" id="WP_209146102.1">
    <property type="nucleotide sequence ID" value="NZ_JAGHKP010000002.1"/>
</dbReference>
<feature type="compositionally biased region" description="Basic and acidic residues" evidence="12">
    <location>
        <begin position="324"/>
        <end position="335"/>
    </location>
</feature>
<keyword evidence="9 13" id="KW-0472">Membrane</keyword>
<feature type="transmembrane region" description="Helical" evidence="13">
    <location>
        <begin position="45"/>
        <end position="66"/>
    </location>
</feature>
<dbReference type="Pfam" id="PF00116">
    <property type="entry name" value="COX2"/>
    <property type="match status" value="1"/>
</dbReference>
<dbReference type="Gene3D" id="1.10.287.90">
    <property type="match status" value="1"/>
</dbReference>
<feature type="transmembrane region" description="Helical" evidence="13">
    <location>
        <begin position="6"/>
        <end position="24"/>
    </location>
</feature>
<dbReference type="Gene3D" id="2.60.40.420">
    <property type="entry name" value="Cupredoxins - blue copper proteins"/>
    <property type="match status" value="1"/>
</dbReference>
<comment type="similarity">
    <text evidence="2 10">Belongs to the cytochrome c oxidase subunit 2 family.</text>
</comment>
<dbReference type="InterPro" id="IPR011759">
    <property type="entry name" value="Cyt_c_oxidase_su2_TM_dom"/>
</dbReference>
<evidence type="ECO:0000256" key="2">
    <source>
        <dbReference type="ARBA" id="ARBA00007866"/>
    </source>
</evidence>
<dbReference type="InterPro" id="IPR002429">
    <property type="entry name" value="CcO_II-like_C"/>
</dbReference>
<evidence type="ECO:0000256" key="10">
    <source>
        <dbReference type="RuleBase" id="RU000456"/>
    </source>
</evidence>
<feature type="transmembrane region" description="Helical" evidence="13">
    <location>
        <begin position="130"/>
        <end position="152"/>
    </location>
</feature>
<evidence type="ECO:0000256" key="1">
    <source>
        <dbReference type="ARBA" id="ARBA00004141"/>
    </source>
</evidence>
<feature type="domain" description="Cytochrome oxidase subunit II transmembrane region profile" evidence="15">
    <location>
        <begin position="63"/>
        <end position="158"/>
    </location>
</feature>
<sequence length="360" mass="40425">MSGYLAVFVVVLIFVVIFQIAKASEYVSILKGEKKSREQSNRINGFLMIVFLVLGLIGVWWCHDLLEGRMLGEPASEQGIEIDRLIKITFIITMAVFVATQILLFWFAFKYQEKEGKTAFYFPHNNKLEVIWTVIPAIVLTVLVAFGIRHWLRITSEAPKDAMIVEVTGKQFNWIVRYPGKDGQLGRKNFKNINNEDNPVGQDWADKLNEDDVIAPDLHVVVGKNVKLIIGSRDVVHDVGLPHFRLKMDAVPGIPTTLWFKPLYTTAEMKKRTGNPDFVYELSCDQMCGSGHYSMKANIIVETQEEYDKWLATQPTQYAQAHPADSKDAPPEPAKDSTATAANAADAGKKVALAETAEKH</sequence>
<dbReference type="InterPro" id="IPR045187">
    <property type="entry name" value="CcO_II"/>
</dbReference>
<evidence type="ECO:0000256" key="8">
    <source>
        <dbReference type="ARBA" id="ARBA00022989"/>
    </source>
</evidence>
<evidence type="ECO:0000313" key="17">
    <source>
        <dbReference type="Proteomes" id="UP000679126"/>
    </source>
</evidence>
<comment type="caution">
    <text evidence="16">The sequence shown here is derived from an EMBL/GenBank/DDBJ whole genome shotgun (WGS) entry which is preliminary data.</text>
</comment>
<dbReference type="Proteomes" id="UP000679126">
    <property type="component" value="Unassembled WGS sequence"/>
</dbReference>
<keyword evidence="7 10" id="KW-0249">Electron transport</keyword>
<evidence type="ECO:0000256" key="9">
    <source>
        <dbReference type="ARBA" id="ARBA00023136"/>
    </source>
</evidence>
<proteinExistence type="inferred from homology"/>
<name>A0ABS3YG91_9BACT</name>
<dbReference type="EC" id="7.1.1.9" evidence="11"/>
<comment type="subcellular location">
    <subcellularLocation>
        <location evidence="10">Cell membrane</location>
        <topology evidence="10">Multi-pass membrane protein</topology>
    </subcellularLocation>
    <subcellularLocation>
        <location evidence="1">Membrane</location>
        <topology evidence="1">Multi-pass membrane protein</topology>
    </subcellularLocation>
</comment>
<evidence type="ECO:0000256" key="4">
    <source>
        <dbReference type="ARBA" id="ARBA00022660"/>
    </source>
</evidence>
<evidence type="ECO:0000256" key="3">
    <source>
        <dbReference type="ARBA" id="ARBA00022448"/>
    </source>
</evidence>
<evidence type="ECO:0000259" key="15">
    <source>
        <dbReference type="PROSITE" id="PS50999"/>
    </source>
</evidence>
<keyword evidence="8 13" id="KW-1133">Transmembrane helix</keyword>
<evidence type="ECO:0000256" key="12">
    <source>
        <dbReference type="SAM" id="MobiDB-lite"/>
    </source>
</evidence>
<dbReference type="SUPFAM" id="SSF81464">
    <property type="entry name" value="Cytochrome c oxidase subunit II-like, transmembrane region"/>
    <property type="match status" value="1"/>
</dbReference>
<evidence type="ECO:0000256" key="7">
    <source>
        <dbReference type="ARBA" id="ARBA00022982"/>
    </source>
</evidence>
<keyword evidence="6" id="KW-1278">Translocase</keyword>
<comment type="function">
    <text evidence="11">Subunits I and II form the functional core of the enzyme complex. Electrons originating in cytochrome c are transferred via heme a and Cu(A) to the binuclear center formed by heme a3 and Cu(B).</text>
</comment>
<evidence type="ECO:0000256" key="6">
    <source>
        <dbReference type="ARBA" id="ARBA00022967"/>
    </source>
</evidence>
<keyword evidence="11" id="KW-0479">Metal-binding</keyword>
<protein>
    <recommendedName>
        <fullName evidence="11">Cytochrome c oxidase subunit 2</fullName>
        <ecNumber evidence="11">7.1.1.9</ecNumber>
    </recommendedName>
</protein>
<evidence type="ECO:0000256" key="5">
    <source>
        <dbReference type="ARBA" id="ARBA00022692"/>
    </source>
</evidence>
<dbReference type="PROSITE" id="PS50857">
    <property type="entry name" value="COX2_CUA"/>
    <property type="match status" value="1"/>
</dbReference>
<comment type="cofactor">
    <cofactor evidence="11">
        <name>Cu cation</name>
        <dbReference type="ChEBI" id="CHEBI:23378"/>
    </cofactor>
    <text evidence="11">Binds a copper A center.</text>
</comment>
<evidence type="ECO:0000256" key="11">
    <source>
        <dbReference type="RuleBase" id="RU004024"/>
    </source>
</evidence>
<feature type="domain" description="Cytochrome oxidase subunit II copper A binding" evidence="14">
    <location>
        <begin position="160"/>
        <end position="313"/>
    </location>
</feature>
<feature type="transmembrane region" description="Helical" evidence="13">
    <location>
        <begin position="86"/>
        <end position="109"/>
    </location>
</feature>
<evidence type="ECO:0000259" key="14">
    <source>
        <dbReference type="PROSITE" id="PS50857"/>
    </source>
</evidence>
<dbReference type="PANTHER" id="PTHR22888:SF9">
    <property type="entry name" value="CYTOCHROME C OXIDASE SUBUNIT 2"/>
    <property type="match status" value="1"/>
</dbReference>
<dbReference type="InterPro" id="IPR036257">
    <property type="entry name" value="Cyt_c_oxidase_su2_TM_sf"/>
</dbReference>
<feature type="region of interest" description="Disordered" evidence="12">
    <location>
        <begin position="317"/>
        <end position="360"/>
    </location>
</feature>
<dbReference type="PROSITE" id="PS50999">
    <property type="entry name" value="COX2_TM"/>
    <property type="match status" value="1"/>
</dbReference>
<dbReference type="SUPFAM" id="SSF49503">
    <property type="entry name" value="Cupredoxins"/>
    <property type="match status" value="1"/>
</dbReference>
<keyword evidence="3 10" id="KW-0813">Transport</keyword>
<evidence type="ECO:0000256" key="13">
    <source>
        <dbReference type="SAM" id="Phobius"/>
    </source>
</evidence>
<keyword evidence="11" id="KW-0186">Copper</keyword>
<organism evidence="16 17">
    <name type="scientific">Chitinophaga chungangae</name>
    <dbReference type="NCBI Taxonomy" id="2821488"/>
    <lineage>
        <taxon>Bacteria</taxon>
        <taxon>Pseudomonadati</taxon>
        <taxon>Bacteroidota</taxon>
        <taxon>Chitinophagia</taxon>
        <taxon>Chitinophagales</taxon>
        <taxon>Chitinophagaceae</taxon>
        <taxon>Chitinophaga</taxon>
    </lineage>
</organism>
<reference evidence="17" key="1">
    <citation type="submission" date="2021-03" db="EMBL/GenBank/DDBJ databases">
        <title>Assistant Professor.</title>
        <authorList>
            <person name="Huq M.A."/>
        </authorList>
    </citation>
    <scope>NUCLEOTIDE SEQUENCE [LARGE SCALE GENOMIC DNA]</scope>
    <source>
        <strain evidence="17">MAH-28</strain>
    </source>
</reference>
<accession>A0ABS3YG91</accession>
<keyword evidence="4 10" id="KW-0679">Respiratory chain</keyword>
<dbReference type="PANTHER" id="PTHR22888">
    <property type="entry name" value="CYTOCHROME C OXIDASE, SUBUNIT II"/>
    <property type="match status" value="1"/>
</dbReference>
<dbReference type="Pfam" id="PF02790">
    <property type="entry name" value="COX2_TM"/>
    <property type="match status" value="1"/>
</dbReference>
<keyword evidence="5 10" id="KW-0812">Transmembrane</keyword>
<feature type="compositionally biased region" description="Low complexity" evidence="12">
    <location>
        <begin position="336"/>
        <end position="354"/>
    </location>
</feature>
<dbReference type="EMBL" id="JAGHKP010000002">
    <property type="protein sequence ID" value="MBO9153129.1"/>
    <property type="molecule type" value="Genomic_DNA"/>
</dbReference>
<comment type="catalytic activity">
    <reaction evidence="11">
        <text>4 Fe(II)-[cytochrome c] + O2 + 8 H(+)(in) = 4 Fe(III)-[cytochrome c] + 2 H2O + 4 H(+)(out)</text>
        <dbReference type="Rhea" id="RHEA:11436"/>
        <dbReference type="Rhea" id="RHEA-COMP:10350"/>
        <dbReference type="Rhea" id="RHEA-COMP:14399"/>
        <dbReference type="ChEBI" id="CHEBI:15377"/>
        <dbReference type="ChEBI" id="CHEBI:15378"/>
        <dbReference type="ChEBI" id="CHEBI:15379"/>
        <dbReference type="ChEBI" id="CHEBI:29033"/>
        <dbReference type="ChEBI" id="CHEBI:29034"/>
        <dbReference type="EC" id="7.1.1.9"/>
    </reaction>
</comment>
<gene>
    <name evidence="16" type="ORF">J7I43_12960</name>
</gene>
<keyword evidence="17" id="KW-1185">Reference proteome</keyword>